<dbReference type="RefSeq" id="XP_041299927.1">
    <property type="nucleotide sequence ID" value="XM_041440779.1"/>
</dbReference>
<sequence>MDQSTLSKPGPIIAHEDRWAFVMLNCVGPSLPLLSTWVAVDVQETFYSAFCTEQACQARLMTQTHVVNSDYPYQRNIGLEWFTLQAKIVTGICNAYTSPTLLDSQRGGTPPALRKTAVWTAVTPPLA</sequence>
<name>A0A9P7FK64_9AGAM</name>
<dbReference type="EMBL" id="JABBWM010000001">
    <property type="protein sequence ID" value="KAG2120551.1"/>
    <property type="molecule type" value="Genomic_DNA"/>
</dbReference>
<evidence type="ECO:0000313" key="1">
    <source>
        <dbReference type="EMBL" id="KAG2120551.1"/>
    </source>
</evidence>
<comment type="caution">
    <text evidence="1">The sequence shown here is derived from an EMBL/GenBank/DDBJ whole genome shotgun (WGS) entry which is preliminary data.</text>
</comment>
<dbReference type="Proteomes" id="UP000823399">
    <property type="component" value="Unassembled WGS sequence"/>
</dbReference>
<protein>
    <submittedName>
        <fullName evidence="1">Uncharacterized protein</fullName>
    </submittedName>
</protein>
<dbReference type="OrthoDB" id="2677712at2759"/>
<gene>
    <name evidence="1" type="ORF">F5147DRAFT_766466</name>
</gene>
<dbReference type="GeneID" id="64703038"/>
<keyword evidence="2" id="KW-1185">Reference proteome</keyword>
<proteinExistence type="predicted"/>
<organism evidence="1 2">
    <name type="scientific">Suillus discolor</name>
    <dbReference type="NCBI Taxonomy" id="1912936"/>
    <lineage>
        <taxon>Eukaryota</taxon>
        <taxon>Fungi</taxon>
        <taxon>Dikarya</taxon>
        <taxon>Basidiomycota</taxon>
        <taxon>Agaricomycotina</taxon>
        <taxon>Agaricomycetes</taxon>
        <taxon>Agaricomycetidae</taxon>
        <taxon>Boletales</taxon>
        <taxon>Suillineae</taxon>
        <taxon>Suillaceae</taxon>
        <taxon>Suillus</taxon>
    </lineage>
</organism>
<evidence type="ECO:0000313" key="2">
    <source>
        <dbReference type="Proteomes" id="UP000823399"/>
    </source>
</evidence>
<reference evidence="1" key="1">
    <citation type="journal article" date="2020" name="New Phytol.">
        <title>Comparative genomics reveals dynamic genome evolution in host specialist ectomycorrhizal fungi.</title>
        <authorList>
            <person name="Lofgren L.A."/>
            <person name="Nguyen N.H."/>
            <person name="Vilgalys R."/>
            <person name="Ruytinx J."/>
            <person name="Liao H.L."/>
            <person name="Branco S."/>
            <person name="Kuo A."/>
            <person name="LaButti K."/>
            <person name="Lipzen A."/>
            <person name="Andreopoulos W."/>
            <person name="Pangilinan J."/>
            <person name="Riley R."/>
            <person name="Hundley H."/>
            <person name="Na H."/>
            <person name="Barry K."/>
            <person name="Grigoriev I.V."/>
            <person name="Stajich J.E."/>
            <person name="Kennedy P.G."/>
        </authorList>
    </citation>
    <scope>NUCLEOTIDE SEQUENCE</scope>
    <source>
        <strain evidence="1">FC423</strain>
    </source>
</reference>
<dbReference type="AlphaFoldDB" id="A0A9P7FK64"/>
<accession>A0A9P7FK64</accession>